<accession>A0AAW0IN25</accession>
<keyword evidence="1" id="KW-0732">Signal</keyword>
<organism evidence="2 3">
    <name type="scientific">Myodes glareolus</name>
    <name type="common">Bank vole</name>
    <name type="synonym">Clethrionomys glareolus</name>
    <dbReference type="NCBI Taxonomy" id="447135"/>
    <lineage>
        <taxon>Eukaryota</taxon>
        <taxon>Metazoa</taxon>
        <taxon>Chordata</taxon>
        <taxon>Craniata</taxon>
        <taxon>Vertebrata</taxon>
        <taxon>Euteleostomi</taxon>
        <taxon>Mammalia</taxon>
        <taxon>Eutheria</taxon>
        <taxon>Euarchontoglires</taxon>
        <taxon>Glires</taxon>
        <taxon>Rodentia</taxon>
        <taxon>Myomorpha</taxon>
        <taxon>Muroidea</taxon>
        <taxon>Cricetidae</taxon>
        <taxon>Arvicolinae</taxon>
        <taxon>Myodes</taxon>
    </lineage>
</organism>
<keyword evidence="3" id="KW-1185">Reference proteome</keyword>
<proteinExistence type="predicted"/>
<evidence type="ECO:0000313" key="3">
    <source>
        <dbReference type="Proteomes" id="UP001488838"/>
    </source>
</evidence>
<protein>
    <recommendedName>
        <fullName evidence="4">Secreted protein</fullName>
    </recommendedName>
</protein>
<name>A0AAW0IN25_MYOGA</name>
<dbReference type="AlphaFoldDB" id="A0AAW0IN25"/>
<sequence>MDLEPGRPQTFLWVAVLCLYLTARHQKKTSTWWSTVAGCLSVGSPVYFRSGAQEFGEPGWWKLVHNRPPTMRPEGEKLSASTLKVKGKV</sequence>
<dbReference type="Proteomes" id="UP001488838">
    <property type="component" value="Unassembled WGS sequence"/>
</dbReference>
<evidence type="ECO:0008006" key="4">
    <source>
        <dbReference type="Google" id="ProtNLM"/>
    </source>
</evidence>
<comment type="caution">
    <text evidence="2">The sequence shown here is derived from an EMBL/GenBank/DDBJ whole genome shotgun (WGS) entry which is preliminary data.</text>
</comment>
<feature type="signal peptide" evidence="1">
    <location>
        <begin position="1"/>
        <end position="26"/>
    </location>
</feature>
<evidence type="ECO:0000256" key="1">
    <source>
        <dbReference type="SAM" id="SignalP"/>
    </source>
</evidence>
<gene>
    <name evidence="2" type="ORF">U0070_025269</name>
</gene>
<evidence type="ECO:0000313" key="2">
    <source>
        <dbReference type="EMBL" id="KAK7815809.1"/>
    </source>
</evidence>
<reference evidence="2 3" key="1">
    <citation type="journal article" date="2023" name="bioRxiv">
        <title>Conserved and derived expression patterns and positive selection on dental genes reveal complex evolutionary context of ever-growing rodent molars.</title>
        <authorList>
            <person name="Calamari Z.T."/>
            <person name="Song A."/>
            <person name="Cohen E."/>
            <person name="Akter M."/>
            <person name="Roy R.D."/>
            <person name="Hallikas O."/>
            <person name="Christensen M.M."/>
            <person name="Li P."/>
            <person name="Marangoni P."/>
            <person name="Jernvall J."/>
            <person name="Klein O.D."/>
        </authorList>
    </citation>
    <scope>NUCLEOTIDE SEQUENCE [LARGE SCALE GENOMIC DNA]</scope>
    <source>
        <strain evidence="2">V071</strain>
    </source>
</reference>
<dbReference type="EMBL" id="JBBHLL010000109">
    <property type="protein sequence ID" value="KAK7815809.1"/>
    <property type="molecule type" value="Genomic_DNA"/>
</dbReference>
<feature type="chain" id="PRO_5043575543" description="Secreted protein" evidence="1">
    <location>
        <begin position="27"/>
        <end position="89"/>
    </location>
</feature>